<dbReference type="GO" id="GO:0008564">
    <property type="term" value="F:protein-exporting ATPase activity"/>
    <property type="evidence" value="ECO:0007669"/>
    <property type="project" value="UniProtKB-EC"/>
</dbReference>
<protein>
    <recommendedName>
        <fullName evidence="4">Flagellum-specific ATP synthase</fullName>
        <ecNumber evidence="3">7.1.2.2</ecNumber>
    </recommendedName>
</protein>
<keyword evidence="19" id="KW-1185">Reference proteome</keyword>
<dbReference type="NCBIfam" id="TIGR01026">
    <property type="entry name" value="fliI_yscN"/>
    <property type="match status" value="1"/>
</dbReference>
<dbReference type="InterPro" id="IPR003593">
    <property type="entry name" value="AAA+_ATPase"/>
</dbReference>
<dbReference type="PROSITE" id="PS00152">
    <property type="entry name" value="ATPASE_ALPHA_BETA"/>
    <property type="match status" value="1"/>
</dbReference>
<evidence type="ECO:0000256" key="13">
    <source>
        <dbReference type="ARBA" id="ARBA00023065"/>
    </source>
</evidence>
<dbReference type="CDD" id="cd18117">
    <property type="entry name" value="ATP-synt_flagellum-secretory_path_III_N"/>
    <property type="match status" value="1"/>
</dbReference>
<evidence type="ECO:0000256" key="14">
    <source>
        <dbReference type="ARBA" id="ARBA00023225"/>
    </source>
</evidence>
<dbReference type="InterPro" id="IPR000194">
    <property type="entry name" value="ATPase_F1/V1/A1_a/bsu_nucl-bd"/>
</dbReference>
<evidence type="ECO:0000256" key="12">
    <source>
        <dbReference type="ARBA" id="ARBA00022967"/>
    </source>
</evidence>
<dbReference type="EC" id="7.1.2.2" evidence="3"/>
<dbReference type="Gene3D" id="3.40.50.12240">
    <property type="match status" value="1"/>
</dbReference>
<dbReference type="CDD" id="cd01136">
    <property type="entry name" value="ATPase_flagellum-secretory_path_III"/>
    <property type="match status" value="1"/>
</dbReference>
<evidence type="ECO:0000256" key="3">
    <source>
        <dbReference type="ARBA" id="ARBA00012473"/>
    </source>
</evidence>
<gene>
    <name evidence="18" type="ORF">VSA01S_12890</name>
</gene>
<keyword evidence="15" id="KW-0066">ATP synthesis</keyword>
<evidence type="ECO:0000256" key="11">
    <source>
        <dbReference type="ARBA" id="ARBA00022927"/>
    </source>
</evidence>
<feature type="domain" description="AAA+ ATPase" evidence="17">
    <location>
        <begin position="166"/>
        <end position="349"/>
    </location>
</feature>
<keyword evidence="10" id="KW-0067">ATP-binding</keyword>
<keyword evidence="6" id="KW-0963">Cytoplasm</keyword>
<accession>A0A511QDC7</accession>
<proteinExistence type="inferred from homology"/>
<keyword evidence="12" id="KW-1278">Translocase</keyword>
<organism evidence="18 19">
    <name type="scientific">Vibrio sagamiensis NBRC 104589</name>
    <dbReference type="NCBI Taxonomy" id="1219064"/>
    <lineage>
        <taxon>Bacteria</taxon>
        <taxon>Pseudomonadati</taxon>
        <taxon>Pseudomonadota</taxon>
        <taxon>Gammaproteobacteria</taxon>
        <taxon>Vibrionales</taxon>
        <taxon>Vibrionaceae</taxon>
        <taxon>Vibrio</taxon>
    </lineage>
</organism>
<evidence type="ECO:0000256" key="1">
    <source>
        <dbReference type="ARBA" id="ARBA00004496"/>
    </source>
</evidence>
<dbReference type="GO" id="GO:0016887">
    <property type="term" value="F:ATP hydrolysis activity"/>
    <property type="evidence" value="ECO:0007669"/>
    <property type="project" value="InterPro"/>
</dbReference>
<keyword evidence="8" id="KW-0375">Hydrogen ion transport</keyword>
<dbReference type="EMBL" id="BJXJ01000010">
    <property type="protein sequence ID" value="GEM75177.1"/>
    <property type="molecule type" value="Genomic_DNA"/>
</dbReference>
<evidence type="ECO:0000256" key="10">
    <source>
        <dbReference type="ARBA" id="ARBA00022840"/>
    </source>
</evidence>
<keyword evidence="11" id="KW-0653">Protein transport</keyword>
<dbReference type="GO" id="GO:0046933">
    <property type="term" value="F:proton-transporting ATP synthase activity, rotational mechanism"/>
    <property type="evidence" value="ECO:0007669"/>
    <property type="project" value="TreeGrafter"/>
</dbReference>
<keyword evidence="14" id="KW-1006">Bacterial flagellum protein export</keyword>
<dbReference type="RefSeq" id="WP_039982475.1">
    <property type="nucleotide sequence ID" value="NZ_BAOJ01000109.1"/>
</dbReference>
<evidence type="ECO:0000256" key="6">
    <source>
        <dbReference type="ARBA" id="ARBA00022490"/>
    </source>
</evidence>
<keyword evidence="13" id="KW-0406">Ion transport</keyword>
<reference evidence="18 19" key="1">
    <citation type="submission" date="2019-07" db="EMBL/GenBank/DDBJ databases">
        <title>Whole genome shotgun sequence of Vibrio sagamiensis NBRC 104589.</title>
        <authorList>
            <person name="Hosoyama A."/>
            <person name="Uohara A."/>
            <person name="Ohji S."/>
            <person name="Ichikawa N."/>
        </authorList>
    </citation>
    <scope>NUCLEOTIDE SEQUENCE [LARGE SCALE GENOMIC DNA]</scope>
    <source>
        <strain evidence="18 19">NBRC 104589</strain>
    </source>
</reference>
<dbReference type="InterPro" id="IPR005714">
    <property type="entry name" value="ATPase_T3SS_FliI/YscN"/>
</dbReference>
<dbReference type="InterPro" id="IPR050053">
    <property type="entry name" value="ATPase_alpha/beta_chains"/>
</dbReference>
<dbReference type="GO" id="GO:0030257">
    <property type="term" value="C:type III protein secretion system complex"/>
    <property type="evidence" value="ECO:0007669"/>
    <property type="project" value="InterPro"/>
</dbReference>
<evidence type="ECO:0000256" key="16">
    <source>
        <dbReference type="ARBA" id="ARBA00034006"/>
    </source>
</evidence>
<evidence type="ECO:0000256" key="7">
    <source>
        <dbReference type="ARBA" id="ARBA00022741"/>
    </source>
</evidence>
<dbReference type="FunFam" id="3.40.50.12240:FF:000002">
    <property type="entry name" value="Flagellum-specific ATP synthase FliI"/>
    <property type="match status" value="1"/>
</dbReference>
<dbReference type="InterPro" id="IPR027417">
    <property type="entry name" value="P-loop_NTPase"/>
</dbReference>
<comment type="caution">
    <text evidence="18">The sequence shown here is derived from an EMBL/GenBank/DDBJ whole genome shotgun (WGS) entry which is preliminary data.</text>
</comment>
<evidence type="ECO:0000256" key="4">
    <source>
        <dbReference type="ARBA" id="ARBA00020580"/>
    </source>
</evidence>
<dbReference type="OrthoDB" id="9148544at2"/>
<comment type="similarity">
    <text evidence="2">Belongs to the ATPase alpha/beta chains family.</text>
</comment>
<keyword evidence="5" id="KW-0813">Transport</keyword>
<dbReference type="GO" id="GO:0044781">
    <property type="term" value="P:bacterial-type flagellum organization"/>
    <property type="evidence" value="ECO:0007669"/>
    <property type="project" value="UniProtKB-KW"/>
</dbReference>
<evidence type="ECO:0000256" key="2">
    <source>
        <dbReference type="ARBA" id="ARBA00008936"/>
    </source>
</evidence>
<dbReference type="Proteomes" id="UP000321922">
    <property type="component" value="Unassembled WGS sequence"/>
</dbReference>
<dbReference type="GO" id="GO:0005737">
    <property type="term" value="C:cytoplasm"/>
    <property type="evidence" value="ECO:0007669"/>
    <property type="project" value="UniProtKB-SubCell"/>
</dbReference>
<dbReference type="SMART" id="SM00382">
    <property type="entry name" value="AAA"/>
    <property type="match status" value="1"/>
</dbReference>
<evidence type="ECO:0000256" key="8">
    <source>
        <dbReference type="ARBA" id="ARBA00022781"/>
    </source>
</evidence>
<evidence type="ECO:0000259" key="17">
    <source>
        <dbReference type="SMART" id="SM00382"/>
    </source>
</evidence>
<dbReference type="InterPro" id="IPR040627">
    <property type="entry name" value="T3SS_ATPase_C"/>
</dbReference>
<evidence type="ECO:0000256" key="15">
    <source>
        <dbReference type="ARBA" id="ARBA00023310"/>
    </source>
</evidence>
<dbReference type="AlphaFoldDB" id="A0A511QDC7"/>
<comment type="subcellular location">
    <subcellularLocation>
        <location evidence="1">Cytoplasm</location>
    </subcellularLocation>
</comment>
<keyword evidence="9" id="KW-1005">Bacterial flagellum biogenesis</keyword>
<evidence type="ECO:0000313" key="18">
    <source>
        <dbReference type="EMBL" id="GEM75177.1"/>
    </source>
</evidence>
<evidence type="ECO:0000256" key="5">
    <source>
        <dbReference type="ARBA" id="ARBA00022448"/>
    </source>
</evidence>
<name>A0A511QDC7_9VIBR</name>
<dbReference type="Pfam" id="PF00006">
    <property type="entry name" value="ATP-synt_ab"/>
    <property type="match status" value="1"/>
</dbReference>
<sequence length="452" mass="49384">MNESSCVDILSSRFNGALASLEAIPVARVTGRLIKVNGLILQAVGCQFKLEQRCLVETADGTMVEAQVVGFEHAVAYLMPIRRLGELFAGAKVIPIDRDSSVSLSSSWLGRVVNGLGEPIDDGELLKEGDRVSLQPNPINPLKRRHVDTPLDVGVRAINGLLTIGKGQRIGLMAGSGVGKSVLLGMITQNTEVEVIVVGLIGERGREVREFIERNLTSETRKKAIIIAAPADESPLMRMRATLLCHRIAEYFRDQGKDVLLLMDSLTRYAMALREVALALGEPPATRGYPPSVFGSLTQLLERAGNSEHQKGSLTAIYTVLAEGDDQQDPVVESARAILDGHIVLSRSLAEQNHYPAIDINASISRCMNGCIDLPHNQAANNFRQYYASYLQVKELLPLGGYQAGQDLELDKSISLYPIMNAYLKQNSNEVVNYTLSRSELVQMFAENNGQM</sequence>
<dbReference type="GO" id="GO:0030254">
    <property type="term" value="P:protein secretion by the type III secretion system"/>
    <property type="evidence" value="ECO:0007669"/>
    <property type="project" value="InterPro"/>
</dbReference>
<keyword evidence="7" id="KW-0547">Nucleotide-binding</keyword>
<comment type="catalytic activity">
    <reaction evidence="16">
        <text>ATP + H2O + cellular proteinSide 1 = ADP + phosphate + cellular proteinSide 2.</text>
        <dbReference type="EC" id="7.4.2.8"/>
    </reaction>
</comment>
<dbReference type="PANTHER" id="PTHR15184">
    <property type="entry name" value="ATP SYNTHASE"/>
    <property type="match status" value="1"/>
</dbReference>
<evidence type="ECO:0000313" key="19">
    <source>
        <dbReference type="Proteomes" id="UP000321922"/>
    </source>
</evidence>
<dbReference type="GO" id="GO:0005524">
    <property type="term" value="F:ATP binding"/>
    <property type="evidence" value="ECO:0007669"/>
    <property type="project" value="UniProtKB-KW"/>
</dbReference>
<dbReference type="Pfam" id="PF18269">
    <property type="entry name" value="T3SS_ATPase_C"/>
    <property type="match status" value="1"/>
</dbReference>
<dbReference type="InterPro" id="IPR020003">
    <property type="entry name" value="ATPase_a/bsu_AS"/>
</dbReference>
<dbReference type="SUPFAM" id="SSF52540">
    <property type="entry name" value="P-loop containing nucleoside triphosphate hydrolases"/>
    <property type="match status" value="1"/>
</dbReference>
<dbReference type="PANTHER" id="PTHR15184:SF81">
    <property type="entry name" value="FLAGELLUM-SPECIFIC ATP SYNTHASE"/>
    <property type="match status" value="1"/>
</dbReference>
<evidence type="ECO:0000256" key="9">
    <source>
        <dbReference type="ARBA" id="ARBA00022795"/>
    </source>
</evidence>